<feature type="domain" description="Protein kinase" evidence="12">
    <location>
        <begin position="8"/>
        <end position="282"/>
    </location>
</feature>
<dbReference type="GO" id="GO:0008286">
    <property type="term" value="P:insulin receptor signaling pathway"/>
    <property type="evidence" value="ECO:0000318"/>
    <property type="project" value="GO_Central"/>
</dbReference>
<dbReference type="GO" id="GO:0035556">
    <property type="term" value="P:intracellular signal transduction"/>
    <property type="evidence" value="ECO:0000318"/>
    <property type="project" value="GO_Central"/>
</dbReference>
<dbReference type="Proteomes" id="UP000015101">
    <property type="component" value="Unassembled WGS sequence"/>
</dbReference>
<dbReference type="InParanoid" id="T1FXD8"/>
<evidence type="ECO:0000313" key="15">
    <source>
        <dbReference type="Proteomes" id="UP000015101"/>
    </source>
</evidence>
<evidence type="ECO:0000256" key="2">
    <source>
        <dbReference type="ARBA" id="ARBA00012513"/>
    </source>
</evidence>
<dbReference type="InterPro" id="IPR008271">
    <property type="entry name" value="Ser/Thr_kinase_AS"/>
</dbReference>
<reference evidence="13 15" key="2">
    <citation type="journal article" date="2013" name="Nature">
        <title>Insights into bilaterian evolution from three spiralian genomes.</title>
        <authorList>
            <person name="Simakov O."/>
            <person name="Marletaz F."/>
            <person name="Cho S.J."/>
            <person name="Edsinger-Gonzales E."/>
            <person name="Havlak P."/>
            <person name="Hellsten U."/>
            <person name="Kuo D.H."/>
            <person name="Larsson T."/>
            <person name="Lv J."/>
            <person name="Arendt D."/>
            <person name="Savage R."/>
            <person name="Osoegawa K."/>
            <person name="de Jong P."/>
            <person name="Grimwood J."/>
            <person name="Chapman J.A."/>
            <person name="Shapiro H."/>
            <person name="Aerts A."/>
            <person name="Otillar R.P."/>
            <person name="Terry A.Y."/>
            <person name="Boore J.L."/>
            <person name="Grigoriev I.V."/>
            <person name="Lindberg D.R."/>
            <person name="Seaver E.C."/>
            <person name="Weisblat D.A."/>
            <person name="Putnam N.H."/>
            <person name="Rokhsar D.S."/>
        </authorList>
    </citation>
    <scope>NUCLEOTIDE SEQUENCE</scope>
</reference>
<dbReference type="Gene3D" id="3.30.200.20">
    <property type="entry name" value="Phosphorylase Kinase, domain 1"/>
    <property type="match status" value="1"/>
</dbReference>
<dbReference type="EMBL" id="KB095811">
    <property type="protein sequence ID" value="ESO12871.1"/>
    <property type="molecule type" value="Genomic_DNA"/>
</dbReference>
<gene>
    <name evidence="14" type="primary">20213486</name>
    <name evidence="13" type="ORF">HELRODRAFT_63303</name>
</gene>
<evidence type="ECO:0000256" key="10">
    <source>
        <dbReference type="PROSITE-ProRule" id="PRU10141"/>
    </source>
</evidence>
<evidence type="ECO:0000256" key="11">
    <source>
        <dbReference type="RuleBase" id="RU000304"/>
    </source>
</evidence>
<dbReference type="STRING" id="6412.T1FXD8"/>
<dbReference type="PANTHER" id="PTHR24356">
    <property type="entry name" value="SERINE/THREONINE-PROTEIN KINASE"/>
    <property type="match status" value="1"/>
</dbReference>
<dbReference type="FunFam" id="3.30.200.20:FF:000191">
    <property type="entry name" value="3-phosphoinositide-dependent protein kinase 2-like"/>
    <property type="match status" value="1"/>
</dbReference>
<dbReference type="CTD" id="20213486"/>
<dbReference type="RefSeq" id="XP_009009591.1">
    <property type="nucleotide sequence ID" value="XM_009011343.1"/>
</dbReference>
<comment type="catalytic activity">
    <reaction evidence="8">
        <text>L-threonyl-[protein] + ATP = O-phospho-L-threonyl-[protein] + ADP + H(+)</text>
        <dbReference type="Rhea" id="RHEA:46608"/>
        <dbReference type="Rhea" id="RHEA-COMP:11060"/>
        <dbReference type="Rhea" id="RHEA-COMP:11605"/>
        <dbReference type="ChEBI" id="CHEBI:15378"/>
        <dbReference type="ChEBI" id="CHEBI:30013"/>
        <dbReference type="ChEBI" id="CHEBI:30616"/>
        <dbReference type="ChEBI" id="CHEBI:61977"/>
        <dbReference type="ChEBI" id="CHEBI:456216"/>
        <dbReference type="EC" id="2.7.11.1"/>
    </reaction>
</comment>
<feature type="binding site" evidence="10">
    <location>
        <position position="37"/>
    </location>
    <ligand>
        <name>ATP</name>
        <dbReference type="ChEBI" id="CHEBI:30616"/>
    </ligand>
</feature>
<keyword evidence="3 11" id="KW-0723">Serine/threonine-protein kinase</keyword>
<dbReference type="GeneID" id="20213486"/>
<evidence type="ECO:0000256" key="4">
    <source>
        <dbReference type="ARBA" id="ARBA00022679"/>
    </source>
</evidence>
<keyword evidence="6" id="KW-0418">Kinase</keyword>
<dbReference type="EC" id="2.7.11.1" evidence="2"/>
<sequence length="305" mass="35446">MKKKRSDFKFGKLIGEGSFSSVYLTKEISTGSEFAIKVLEKVHILREKKQKYVMREKEALLKIDHPFFIKLHFTFQDEDRLYFGLNYARNGELLDHIKRLGNFDLSTSRYYTAEIVLALEYLHSINIIHRDLKPENILLNDGMHIQITDFGSARILTAEDLDENFNNLQLNSNEQRTRRHSFVGTAQYVSPEVLNSNISCFSSDLWALGCMLFQFLTGNHAFSGNHEYQIFQKVIKLEYKIPDEFDESARDLVEKLLVLDRSKRLGCREMGGYSVLKSHKFFGDLEWNNLINAVPPLHPPDNKNK</sequence>
<dbReference type="PROSITE" id="PS00107">
    <property type="entry name" value="PROTEIN_KINASE_ATP"/>
    <property type="match status" value="1"/>
</dbReference>
<dbReference type="InterPro" id="IPR039046">
    <property type="entry name" value="PDPK1"/>
</dbReference>
<dbReference type="GO" id="GO:0005524">
    <property type="term" value="F:ATP binding"/>
    <property type="evidence" value="ECO:0007669"/>
    <property type="project" value="UniProtKB-UniRule"/>
</dbReference>
<evidence type="ECO:0000256" key="1">
    <source>
        <dbReference type="ARBA" id="ARBA00010006"/>
    </source>
</evidence>
<dbReference type="OMA" id="HYEACES"/>
<keyword evidence="7 10" id="KW-0067">ATP-binding</keyword>
<dbReference type="CDD" id="cd05581">
    <property type="entry name" value="STKc_PDK1"/>
    <property type="match status" value="1"/>
</dbReference>
<accession>T1FXD8</accession>
<evidence type="ECO:0000256" key="5">
    <source>
        <dbReference type="ARBA" id="ARBA00022741"/>
    </source>
</evidence>
<dbReference type="GO" id="GO:0004674">
    <property type="term" value="F:protein serine/threonine kinase activity"/>
    <property type="evidence" value="ECO:0000318"/>
    <property type="project" value="GO_Central"/>
</dbReference>
<comment type="catalytic activity">
    <reaction evidence="9">
        <text>L-seryl-[protein] + ATP = O-phospho-L-seryl-[protein] + ADP + H(+)</text>
        <dbReference type="Rhea" id="RHEA:17989"/>
        <dbReference type="Rhea" id="RHEA-COMP:9863"/>
        <dbReference type="Rhea" id="RHEA-COMP:11604"/>
        <dbReference type="ChEBI" id="CHEBI:15378"/>
        <dbReference type="ChEBI" id="CHEBI:29999"/>
        <dbReference type="ChEBI" id="CHEBI:30616"/>
        <dbReference type="ChEBI" id="CHEBI:83421"/>
        <dbReference type="ChEBI" id="CHEBI:456216"/>
        <dbReference type="EC" id="2.7.11.1"/>
    </reaction>
</comment>
<dbReference type="InterPro" id="IPR050236">
    <property type="entry name" value="Ser_Thr_kinase_AGC"/>
</dbReference>
<evidence type="ECO:0000313" key="14">
    <source>
        <dbReference type="EnsemblMetazoa" id="HelroP63303"/>
    </source>
</evidence>
<evidence type="ECO:0000256" key="8">
    <source>
        <dbReference type="ARBA" id="ARBA00047899"/>
    </source>
</evidence>
<dbReference type="InterPro" id="IPR011009">
    <property type="entry name" value="Kinase-like_dom_sf"/>
</dbReference>
<dbReference type="SMART" id="SM00220">
    <property type="entry name" value="S_TKc"/>
    <property type="match status" value="1"/>
</dbReference>
<dbReference type="InterPro" id="IPR017441">
    <property type="entry name" value="Protein_kinase_ATP_BS"/>
</dbReference>
<dbReference type="FunFam" id="1.10.510.10:FF:000163">
    <property type="entry name" value="3-phosphoinositide-dependent protein kinase 1"/>
    <property type="match status" value="1"/>
</dbReference>
<dbReference type="EMBL" id="AMQM01000254">
    <property type="status" value="NOT_ANNOTATED_CDS"/>
    <property type="molecule type" value="Genomic_DNA"/>
</dbReference>
<evidence type="ECO:0000256" key="9">
    <source>
        <dbReference type="ARBA" id="ARBA00048679"/>
    </source>
</evidence>
<evidence type="ECO:0000256" key="7">
    <source>
        <dbReference type="ARBA" id="ARBA00022840"/>
    </source>
</evidence>
<dbReference type="PROSITE" id="PS00108">
    <property type="entry name" value="PROTEIN_KINASE_ST"/>
    <property type="match status" value="1"/>
</dbReference>
<evidence type="ECO:0000313" key="13">
    <source>
        <dbReference type="EMBL" id="ESO12871.1"/>
    </source>
</evidence>
<proteinExistence type="inferred from homology"/>
<dbReference type="PANTHER" id="PTHR24356:SF163">
    <property type="entry name" value="3-PHOSPHOINOSITIDE-DEPENDENT PROTEIN KINASE 1-RELATED"/>
    <property type="match status" value="1"/>
</dbReference>
<dbReference type="eggNOG" id="KOG0592">
    <property type="taxonomic scope" value="Eukaryota"/>
</dbReference>
<protein>
    <recommendedName>
        <fullName evidence="2">non-specific serine/threonine protein kinase</fullName>
        <ecNumber evidence="2">2.7.11.1</ecNumber>
    </recommendedName>
</protein>
<name>T1FXD8_HELRO</name>
<dbReference type="Pfam" id="PF00069">
    <property type="entry name" value="Pkinase"/>
    <property type="match status" value="1"/>
</dbReference>
<reference evidence="15" key="1">
    <citation type="submission" date="2012-12" db="EMBL/GenBank/DDBJ databases">
        <authorList>
            <person name="Hellsten U."/>
            <person name="Grimwood J."/>
            <person name="Chapman J.A."/>
            <person name="Shapiro H."/>
            <person name="Aerts A."/>
            <person name="Otillar R.P."/>
            <person name="Terry A.Y."/>
            <person name="Boore J.L."/>
            <person name="Simakov O."/>
            <person name="Marletaz F."/>
            <person name="Cho S.-J."/>
            <person name="Edsinger-Gonzales E."/>
            <person name="Havlak P."/>
            <person name="Kuo D.-H."/>
            <person name="Larsson T."/>
            <person name="Lv J."/>
            <person name="Arendt D."/>
            <person name="Savage R."/>
            <person name="Osoegawa K."/>
            <person name="de Jong P."/>
            <person name="Lindberg D.R."/>
            <person name="Seaver E.C."/>
            <person name="Weisblat D.A."/>
            <person name="Putnam N.H."/>
            <person name="Grigoriev I.V."/>
            <person name="Rokhsar D.S."/>
        </authorList>
    </citation>
    <scope>NUCLEOTIDE SEQUENCE</scope>
</reference>
<evidence type="ECO:0000259" key="12">
    <source>
        <dbReference type="PROSITE" id="PS50011"/>
    </source>
</evidence>
<dbReference type="AlphaFoldDB" id="T1FXD8"/>
<dbReference type="OrthoDB" id="347657at2759"/>
<dbReference type="Gene3D" id="1.10.510.10">
    <property type="entry name" value="Transferase(Phosphotransferase) domain 1"/>
    <property type="match status" value="1"/>
</dbReference>
<dbReference type="EnsemblMetazoa" id="HelroT63303">
    <property type="protein sequence ID" value="HelroP63303"/>
    <property type="gene ID" value="HelroG63303"/>
</dbReference>
<dbReference type="SUPFAM" id="SSF56112">
    <property type="entry name" value="Protein kinase-like (PK-like)"/>
    <property type="match status" value="1"/>
</dbReference>
<reference evidence="14" key="3">
    <citation type="submission" date="2015-06" db="UniProtKB">
        <authorList>
            <consortium name="EnsemblMetazoa"/>
        </authorList>
    </citation>
    <scope>IDENTIFICATION</scope>
</reference>
<dbReference type="InterPro" id="IPR000719">
    <property type="entry name" value="Prot_kinase_dom"/>
</dbReference>
<dbReference type="KEGG" id="hro:HELRODRAFT_63303"/>
<keyword evidence="15" id="KW-1185">Reference proteome</keyword>
<dbReference type="PROSITE" id="PS50011">
    <property type="entry name" value="PROTEIN_KINASE_DOM"/>
    <property type="match status" value="1"/>
</dbReference>
<organism evidence="14 15">
    <name type="scientific">Helobdella robusta</name>
    <name type="common">Californian leech</name>
    <dbReference type="NCBI Taxonomy" id="6412"/>
    <lineage>
        <taxon>Eukaryota</taxon>
        <taxon>Metazoa</taxon>
        <taxon>Spiralia</taxon>
        <taxon>Lophotrochozoa</taxon>
        <taxon>Annelida</taxon>
        <taxon>Clitellata</taxon>
        <taxon>Hirudinea</taxon>
        <taxon>Rhynchobdellida</taxon>
        <taxon>Glossiphoniidae</taxon>
        <taxon>Helobdella</taxon>
    </lineage>
</organism>
<evidence type="ECO:0000256" key="3">
    <source>
        <dbReference type="ARBA" id="ARBA00022527"/>
    </source>
</evidence>
<keyword evidence="5 10" id="KW-0547">Nucleotide-binding</keyword>
<evidence type="ECO:0000256" key="6">
    <source>
        <dbReference type="ARBA" id="ARBA00022777"/>
    </source>
</evidence>
<comment type="similarity">
    <text evidence="1">Belongs to the protein kinase superfamily. AGC Ser/Thr protein kinase family. PDPK1 subfamily.</text>
</comment>
<dbReference type="HOGENOM" id="CLU_000288_63_5_1"/>
<keyword evidence="4" id="KW-0808">Transferase</keyword>